<feature type="region of interest" description="Disordered" evidence="1">
    <location>
        <begin position="1"/>
        <end position="144"/>
    </location>
</feature>
<keyword evidence="4" id="KW-1185">Reference proteome</keyword>
<feature type="compositionally biased region" description="Pro residues" evidence="1">
    <location>
        <begin position="44"/>
        <end position="60"/>
    </location>
</feature>
<reference evidence="3 4" key="1">
    <citation type="submission" date="2016-07" db="EMBL/GenBank/DDBJ databases">
        <title>Pervasive Adenine N6-methylation of Active Genes in Fungi.</title>
        <authorList>
            <consortium name="DOE Joint Genome Institute"/>
            <person name="Mondo S.J."/>
            <person name="Dannebaum R.O."/>
            <person name="Kuo R.C."/>
            <person name="Labutti K."/>
            <person name="Haridas S."/>
            <person name="Kuo A."/>
            <person name="Salamov A."/>
            <person name="Ahrendt S.R."/>
            <person name="Lipzen A."/>
            <person name="Sullivan W."/>
            <person name="Andreopoulos W.B."/>
            <person name="Clum A."/>
            <person name="Lindquist E."/>
            <person name="Daum C."/>
            <person name="Ramamoorthy G.K."/>
            <person name="Gryganskyi A."/>
            <person name="Culley D."/>
            <person name="Magnuson J.K."/>
            <person name="James T.Y."/>
            <person name="O'Malley M.A."/>
            <person name="Stajich J.E."/>
            <person name="Spatafora J.W."/>
            <person name="Visel A."/>
            <person name="Grigoriev I.V."/>
        </authorList>
    </citation>
    <scope>NUCLEOTIDE SEQUENCE [LARGE SCALE GENOMIC DNA]</scope>
    <source>
        <strain evidence="3 4">PL171</strain>
    </source>
</reference>
<feature type="compositionally biased region" description="Low complexity" evidence="1">
    <location>
        <begin position="93"/>
        <end position="105"/>
    </location>
</feature>
<evidence type="ECO:0000256" key="2">
    <source>
        <dbReference type="SAM" id="Phobius"/>
    </source>
</evidence>
<evidence type="ECO:0000256" key="1">
    <source>
        <dbReference type="SAM" id="MobiDB-lite"/>
    </source>
</evidence>
<organism evidence="3 4">
    <name type="scientific">Catenaria anguillulae PL171</name>
    <dbReference type="NCBI Taxonomy" id="765915"/>
    <lineage>
        <taxon>Eukaryota</taxon>
        <taxon>Fungi</taxon>
        <taxon>Fungi incertae sedis</taxon>
        <taxon>Blastocladiomycota</taxon>
        <taxon>Blastocladiomycetes</taxon>
        <taxon>Blastocladiales</taxon>
        <taxon>Catenariaceae</taxon>
        <taxon>Catenaria</taxon>
    </lineage>
</organism>
<feature type="region of interest" description="Disordered" evidence="1">
    <location>
        <begin position="162"/>
        <end position="193"/>
    </location>
</feature>
<keyword evidence="2" id="KW-0472">Membrane</keyword>
<feature type="region of interest" description="Disordered" evidence="1">
    <location>
        <begin position="394"/>
        <end position="475"/>
    </location>
</feature>
<feature type="transmembrane region" description="Helical" evidence="2">
    <location>
        <begin position="244"/>
        <end position="265"/>
    </location>
</feature>
<dbReference type="AlphaFoldDB" id="A0A1Y2I662"/>
<dbReference type="EMBL" id="MCFL01000001">
    <property type="protein sequence ID" value="ORZ41521.1"/>
    <property type="molecule type" value="Genomic_DNA"/>
</dbReference>
<keyword evidence="2" id="KW-0812">Transmembrane</keyword>
<keyword evidence="2" id="KW-1133">Transmembrane helix</keyword>
<name>A0A1Y2I662_9FUNG</name>
<proteinExistence type="predicted"/>
<feature type="compositionally biased region" description="Low complexity" evidence="1">
    <location>
        <begin position="162"/>
        <end position="174"/>
    </location>
</feature>
<feature type="transmembrane region" description="Helical" evidence="2">
    <location>
        <begin position="277"/>
        <end position="298"/>
    </location>
</feature>
<feature type="compositionally biased region" description="Low complexity" evidence="1">
    <location>
        <begin position="409"/>
        <end position="420"/>
    </location>
</feature>
<sequence>MSTLVFSPAPSAMSTPTRNDPLPPPIPPNDHGDSRPVSFFPDARTPPSPPKRTMTTPPPRRGSQSPQPPPRRDSAGDASVRRHLTPPPSAGRLLSSQLPSPSSSHQSDRRTRSPSPILKQHRPMSAATESLDSDSPFLAPRSAPSMPLPTLAPLIIHPPSLSTESALSSPASSTRGLLLTPPTSPSRVSTLSPTHTSISSTIVFPLISIPMSVPPSLRPALSPMRYQQILESFQSCYMSHQRQIRFHKCALAFSLLNVFVSYVLVSIRSLRKTDLPLILAYMLVSALFALVATINWYAAYACEEDEAIDVDRRGRQRARRSIWLPPSDTTLDAMWSVARDPVVKCSVVVKITIHGPISLLMAYSSAGAGRGMGEVQVAAPFSPTALSGTTFTGTEKMTSLAEKPPPTTSIMRSSLMSYSSDRQILGPHPPLPTHNRPPSVQSPKLAHSSPRRASASSIIDLTKPQPRYPPANNPVLGGRRPSLVSLLNEGPLVPTQYPKAHTMPLPAQHPRMPTSHRIPTPLCIAGPATGPPPVVCPAPPAKSSRPPLLGDLDLGPSQLLEAIEEASSSLEQAISTSTRARPDTMATSMVEGDSLVALYGATATSLSVIAAQLRMGPWVDAEAAEHAHDWRQRELVRLQEELKQLEMEVGKE</sequence>
<evidence type="ECO:0000313" key="4">
    <source>
        <dbReference type="Proteomes" id="UP000193411"/>
    </source>
</evidence>
<dbReference type="Proteomes" id="UP000193411">
    <property type="component" value="Unassembled WGS sequence"/>
</dbReference>
<evidence type="ECO:0000313" key="3">
    <source>
        <dbReference type="EMBL" id="ORZ41521.1"/>
    </source>
</evidence>
<gene>
    <name evidence="3" type="ORF">BCR44DRAFT_1422991</name>
</gene>
<accession>A0A1Y2I662</accession>
<comment type="caution">
    <text evidence="3">The sequence shown here is derived from an EMBL/GenBank/DDBJ whole genome shotgun (WGS) entry which is preliminary data.</text>
</comment>
<protein>
    <submittedName>
        <fullName evidence="3">Uncharacterized protein</fullName>
    </submittedName>
</protein>